<evidence type="ECO:0000313" key="6">
    <source>
        <dbReference type="Proteomes" id="UP000255265"/>
    </source>
</evidence>
<dbReference type="AlphaFoldDB" id="A0A370FPF1"/>
<dbReference type="SUPFAM" id="SSF100950">
    <property type="entry name" value="NagB/RpiA/CoA transferase-like"/>
    <property type="match status" value="2"/>
</dbReference>
<dbReference type="InterPro" id="IPR046433">
    <property type="entry name" value="ActCoA_hydro"/>
</dbReference>
<evidence type="ECO:0000313" key="5">
    <source>
        <dbReference type="EMBL" id="RDI28731.1"/>
    </source>
</evidence>
<keyword evidence="2" id="KW-0808">Transferase</keyword>
<dbReference type="EMBL" id="QQAV01000001">
    <property type="protein sequence ID" value="RDI28731.1"/>
    <property type="molecule type" value="Genomic_DNA"/>
</dbReference>
<dbReference type="Proteomes" id="UP000255265">
    <property type="component" value="Unassembled WGS sequence"/>
</dbReference>
<keyword evidence="6" id="KW-1185">Reference proteome</keyword>
<proteinExistence type="inferred from homology"/>
<protein>
    <submittedName>
        <fullName evidence="5">Acetyl-CoA hydrolase</fullName>
    </submittedName>
</protein>
<dbReference type="InterPro" id="IPR037171">
    <property type="entry name" value="NagB/RpiA_transferase-like"/>
</dbReference>
<evidence type="ECO:0000259" key="3">
    <source>
        <dbReference type="Pfam" id="PF02550"/>
    </source>
</evidence>
<evidence type="ECO:0000256" key="1">
    <source>
        <dbReference type="ARBA" id="ARBA00009632"/>
    </source>
</evidence>
<evidence type="ECO:0000259" key="4">
    <source>
        <dbReference type="Pfam" id="PF13336"/>
    </source>
</evidence>
<gene>
    <name evidence="5" type="ORF">DFR41_101487</name>
</gene>
<dbReference type="Gene3D" id="3.40.1080.20">
    <property type="entry name" value="Acetyl-CoA hydrolase/transferase C-terminal domain"/>
    <property type="match status" value="1"/>
</dbReference>
<reference evidence="5 6" key="1">
    <citation type="submission" date="2018-07" db="EMBL/GenBank/DDBJ databases">
        <title>Genomic Encyclopedia of Type Strains, Phase IV (KMG-IV): sequencing the most valuable type-strain genomes for metagenomic binning, comparative biology and taxonomic classification.</title>
        <authorList>
            <person name="Goeker M."/>
        </authorList>
    </citation>
    <scope>NUCLEOTIDE SEQUENCE [LARGE SCALE GENOMIC DNA]</scope>
    <source>
        <strain evidence="5 6">DSM 21352</strain>
    </source>
</reference>
<dbReference type="InterPro" id="IPR038460">
    <property type="entry name" value="AcetylCoA_hyd_C_sf"/>
</dbReference>
<dbReference type="GO" id="GO:0006083">
    <property type="term" value="P:acetate metabolic process"/>
    <property type="evidence" value="ECO:0007669"/>
    <property type="project" value="InterPro"/>
</dbReference>
<dbReference type="Gene3D" id="3.40.1080.10">
    <property type="entry name" value="Glutaconate Coenzyme A-transferase"/>
    <property type="match status" value="1"/>
</dbReference>
<keyword evidence="5" id="KW-0378">Hydrolase</keyword>
<sequence>MTTTAALAQRLQSLVRPGDTLWWGQATAEPLTLTRALVAHRHALAAGGRLRVFVGIAASNTLQPAQADVLDFFGYAAGGAHRALAQAGVLDILPCHYSQLPTLLAGGRLAADVVLLQLPPPDAQGRFSLGLACEYLPTAIARARVLIGEVNPDVPFTAGGPLLQRADFDLLVDATEPPPDLQRSAPGPAEQAIATHIAGLVEDGATLQLGVGNLPEAVLAALHGHRDLGLHSGVAGDGVAALAEAGVLTHARKTRDAGTGIAGILMGTAALRRWAHRNPALQLRDTGYTHDAQVLSDSHRLAAINSAIEVDLTGQVNAEVAGGVYVGAVGGAADFLRGAARSRGGLPIVALPATHQGRSRIVARLSGPVSTARSDAGFIVTEHGVADLRGQPLSRRVQRLIDIAAPEHRAALADEAHALLRQCGAAFH</sequence>
<dbReference type="GO" id="GO:0016787">
    <property type="term" value="F:hydrolase activity"/>
    <property type="evidence" value="ECO:0007669"/>
    <property type="project" value="UniProtKB-KW"/>
</dbReference>
<comment type="caution">
    <text evidence="5">The sequence shown here is derived from an EMBL/GenBank/DDBJ whole genome shotgun (WGS) entry which is preliminary data.</text>
</comment>
<dbReference type="Pfam" id="PF13336">
    <property type="entry name" value="AcetylCoA_hyd_C"/>
    <property type="match status" value="1"/>
</dbReference>
<dbReference type="InterPro" id="IPR003702">
    <property type="entry name" value="ActCoA_hydro_N"/>
</dbReference>
<comment type="similarity">
    <text evidence="1">Belongs to the acetyl-CoA hydrolase/transferase family.</text>
</comment>
<accession>A0A370FPF1</accession>
<name>A0A370FPF1_9BURK</name>
<organism evidence="5 6">
    <name type="scientific">Pseudacidovorax intermedius</name>
    <dbReference type="NCBI Taxonomy" id="433924"/>
    <lineage>
        <taxon>Bacteria</taxon>
        <taxon>Pseudomonadati</taxon>
        <taxon>Pseudomonadota</taxon>
        <taxon>Betaproteobacteria</taxon>
        <taxon>Burkholderiales</taxon>
        <taxon>Comamonadaceae</taxon>
        <taxon>Pseudacidovorax</taxon>
    </lineage>
</organism>
<dbReference type="Gene3D" id="3.30.750.70">
    <property type="entry name" value="4-hydroxybutyrate coenzyme like domains"/>
    <property type="match status" value="1"/>
</dbReference>
<dbReference type="Pfam" id="PF02550">
    <property type="entry name" value="AcetylCoA_hydro"/>
    <property type="match status" value="1"/>
</dbReference>
<dbReference type="InterPro" id="IPR026888">
    <property type="entry name" value="AcetylCoA_hyd_C"/>
</dbReference>
<dbReference type="RefSeq" id="WP_114801568.1">
    <property type="nucleotide sequence ID" value="NZ_QQAV01000001.1"/>
</dbReference>
<feature type="domain" description="Acetyl-CoA hydrolase/transferase C-terminal" evidence="4">
    <location>
        <begin position="267"/>
        <end position="416"/>
    </location>
</feature>
<dbReference type="GO" id="GO:0008775">
    <property type="term" value="F:acetate CoA-transferase activity"/>
    <property type="evidence" value="ECO:0007669"/>
    <property type="project" value="InterPro"/>
</dbReference>
<dbReference type="PANTHER" id="PTHR21432:SF20">
    <property type="entry name" value="ACETYL-COA HYDROLASE"/>
    <property type="match status" value="1"/>
</dbReference>
<evidence type="ECO:0000256" key="2">
    <source>
        <dbReference type="ARBA" id="ARBA00022679"/>
    </source>
</evidence>
<feature type="domain" description="Acetyl-CoA hydrolase/transferase N-terminal" evidence="3">
    <location>
        <begin position="11"/>
        <end position="160"/>
    </location>
</feature>
<dbReference type="PANTHER" id="PTHR21432">
    <property type="entry name" value="ACETYL-COA HYDROLASE-RELATED"/>
    <property type="match status" value="1"/>
</dbReference>
<dbReference type="STRING" id="433924.NS331_23800"/>
<dbReference type="OrthoDB" id="9801795at2"/>